<evidence type="ECO:0000313" key="1">
    <source>
        <dbReference type="EMBL" id="KAF2590557.1"/>
    </source>
</evidence>
<dbReference type="EMBL" id="QGKY02000190">
    <property type="protein sequence ID" value="KAF2590557.1"/>
    <property type="molecule type" value="Genomic_DNA"/>
</dbReference>
<reference evidence="1" key="1">
    <citation type="submission" date="2019-12" db="EMBL/GenBank/DDBJ databases">
        <title>Genome sequencing and annotation of Brassica cretica.</title>
        <authorList>
            <person name="Studholme D.J."/>
            <person name="Sarris P.F."/>
        </authorList>
    </citation>
    <scope>NUCLEOTIDE SEQUENCE</scope>
    <source>
        <strain evidence="1">PFS-102/07</strain>
        <tissue evidence="1">Leaf</tissue>
    </source>
</reference>
<protein>
    <submittedName>
        <fullName evidence="1">Uncharacterized protein</fullName>
    </submittedName>
</protein>
<proteinExistence type="predicted"/>
<dbReference type="AlphaFoldDB" id="A0A8S9K9W4"/>
<organism evidence="1">
    <name type="scientific">Brassica cretica</name>
    <name type="common">Mustard</name>
    <dbReference type="NCBI Taxonomy" id="69181"/>
    <lineage>
        <taxon>Eukaryota</taxon>
        <taxon>Viridiplantae</taxon>
        <taxon>Streptophyta</taxon>
        <taxon>Embryophyta</taxon>
        <taxon>Tracheophyta</taxon>
        <taxon>Spermatophyta</taxon>
        <taxon>Magnoliopsida</taxon>
        <taxon>eudicotyledons</taxon>
        <taxon>Gunneridae</taxon>
        <taxon>Pentapetalae</taxon>
        <taxon>rosids</taxon>
        <taxon>malvids</taxon>
        <taxon>Brassicales</taxon>
        <taxon>Brassicaceae</taxon>
        <taxon>Brassiceae</taxon>
        <taxon>Brassica</taxon>
    </lineage>
</organism>
<sequence>MDRTGYFKLYSTSDLKQSGKETKAYQDEPKDYMASADPLLQGKLAAGLIIEKDQGLIMILTQLGFRTWEAAEEELNTT</sequence>
<comment type="caution">
    <text evidence="1">The sequence shown here is derived from an EMBL/GenBank/DDBJ whole genome shotgun (WGS) entry which is preliminary data.</text>
</comment>
<accession>A0A8S9K9W4</accession>
<name>A0A8S9K9W4_BRACR</name>
<gene>
    <name evidence="1" type="ORF">F2Q70_00040336</name>
</gene>